<protein>
    <submittedName>
        <fullName evidence="3">Uncharacterized protein</fullName>
    </submittedName>
</protein>
<dbReference type="EMBL" id="JAODUO010002716">
    <property type="protein sequence ID" value="KAK2150777.1"/>
    <property type="molecule type" value="Genomic_DNA"/>
</dbReference>
<evidence type="ECO:0000256" key="2">
    <source>
        <dbReference type="SAM" id="Phobius"/>
    </source>
</evidence>
<gene>
    <name evidence="3" type="ORF">NP493_2731g00005</name>
</gene>
<keyword evidence="2" id="KW-0812">Transmembrane</keyword>
<feature type="transmembrane region" description="Helical" evidence="2">
    <location>
        <begin position="65"/>
        <end position="82"/>
    </location>
</feature>
<evidence type="ECO:0000313" key="3">
    <source>
        <dbReference type="EMBL" id="KAK2150777.1"/>
    </source>
</evidence>
<name>A0AAD9JCR3_RIDPI</name>
<accession>A0AAD9JCR3</accession>
<feature type="region of interest" description="Disordered" evidence="1">
    <location>
        <begin position="21"/>
        <end position="50"/>
    </location>
</feature>
<comment type="caution">
    <text evidence="3">The sequence shown here is derived from an EMBL/GenBank/DDBJ whole genome shotgun (WGS) entry which is preliminary data.</text>
</comment>
<keyword evidence="4" id="KW-1185">Reference proteome</keyword>
<evidence type="ECO:0000256" key="1">
    <source>
        <dbReference type="SAM" id="MobiDB-lite"/>
    </source>
</evidence>
<keyword evidence="2" id="KW-1133">Transmembrane helix</keyword>
<evidence type="ECO:0000313" key="4">
    <source>
        <dbReference type="Proteomes" id="UP001209878"/>
    </source>
</evidence>
<dbReference type="AlphaFoldDB" id="A0AAD9JCR3"/>
<reference evidence="3" key="1">
    <citation type="journal article" date="2023" name="Mol. Biol. Evol.">
        <title>Third-Generation Sequencing Reveals the Adaptive Role of the Epigenome in Three Deep-Sea Polychaetes.</title>
        <authorList>
            <person name="Perez M."/>
            <person name="Aroh O."/>
            <person name="Sun Y."/>
            <person name="Lan Y."/>
            <person name="Juniper S.K."/>
            <person name="Young C.R."/>
            <person name="Angers B."/>
            <person name="Qian P.Y."/>
        </authorList>
    </citation>
    <scope>NUCLEOTIDE SEQUENCE</scope>
    <source>
        <strain evidence="3">R07B-5</strain>
    </source>
</reference>
<dbReference type="Proteomes" id="UP001209878">
    <property type="component" value="Unassembled WGS sequence"/>
</dbReference>
<keyword evidence="2" id="KW-0472">Membrane</keyword>
<sequence>MVCQTTKGTMVCLVWRVHQDPNKGDKGRDAPPQIGTIGKAGKPGFPGEKGDSGLPGLPGLDARPLLIVAMSSLAVLVSFFQVVSISVPLWGCCLGAFAEHALAILVVCV</sequence>
<proteinExistence type="predicted"/>
<organism evidence="3 4">
    <name type="scientific">Ridgeia piscesae</name>
    <name type="common">Tubeworm</name>
    <dbReference type="NCBI Taxonomy" id="27915"/>
    <lineage>
        <taxon>Eukaryota</taxon>
        <taxon>Metazoa</taxon>
        <taxon>Spiralia</taxon>
        <taxon>Lophotrochozoa</taxon>
        <taxon>Annelida</taxon>
        <taxon>Polychaeta</taxon>
        <taxon>Sedentaria</taxon>
        <taxon>Canalipalpata</taxon>
        <taxon>Sabellida</taxon>
        <taxon>Siboglinidae</taxon>
        <taxon>Ridgeia</taxon>
    </lineage>
</organism>